<protein>
    <submittedName>
        <fullName evidence="2">Uncharacterized protein</fullName>
    </submittedName>
</protein>
<keyword evidence="3" id="KW-1185">Reference proteome</keyword>
<organism evidence="2 3">
    <name type="scientific">Vespula vulgaris</name>
    <name type="common">Yellow jacket</name>
    <name type="synonym">Wasp</name>
    <dbReference type="NCBI Taxonomy" id="7454"/>
    <lineage>
        <taxon>Eukaryota</taxon>
        <taxon>Metazoa</taxon>
        <taxon>Ecdysozoa</taxon>
        <taxon>Arthropoda</taxon>
        <taxon>Hexapoda</taxon>
        <taxon>Insecta</taxon>
        <taxon>Pterygota</taxon>
        <taxon>Neoptera</taxon>
        <taxon>Endopterygota</taxon>
        <taxon>Hymenoptera</taxon>
        <taxon>Apocrita</taxon>
        <taxon>Aculeata</taxon>
        <taxon>Vespoidea</taxon>
        <taxon>Vespidae</taxon>
        <taxon>Vespinae</taxon>
        <taxon>Vespula</taxon>
    </lineage>
</organism>
<feature type="compositionally biased region" description="Polar residues" evidence="1">
    <location>
        <begin position="90"/>
        <end position="101"/>
    </location>
</feature>
<comment type="caution">
    <text evidence="2">The sequence shown here is derived from an EMBL/GenBank/DDBJ whole genome shotgun (WGS) entry which is preliminary data.</text>
</comment>
<gene>
    <name evidence="2" type="ORF">HZH66_004534</name>
</gene>
<dbReference type="EMBL" id="JACSEA010000004">
    <property type="protein sequence ID" value="KAF7402267.1"/>
    <property type="molecule type" value="Genomic_DNA"/>
</dbReference>
<feature type="compositionally biased region" description="Basic and acidic residues" evidence="1">
    <location>
        <begin position="104"/>
        <end position="117"/>
    </location>
</feature>
<reference evidence="2" key="1">
    <citation type="journal article" date="2020" name="G3 (Bethesda)">
        <title>High-Quality Assemblies for Three Invasive Social Wasps from the &lt;i&gt;Vespula&lt;/i&gt; Genus.</title>
        <authorList>
            <person name="Harrop T.W.R."/>
            <person name="Guhlin J."/>
            <person name="McLaughlin G.M."/>
            <person name="Permina E."/>
            <person name="Stockwell P."/>
            <person name="Gilligan J."/>
            <person name="Le Lec M.F."/>
            <person name="Gruber M.A.M."/>
            <person name="Quinn O."/>
            <person name="Lovegrove M."/>
            <person name="Duncan E.J."/>
            <person name="Remnant E.J."/>
            <person name="Van Eeckhoven J."/>
            <person name="Graham B."/>
            <person name="Knapp R.A."/>
            <person name="Langford K.W."/>
            <person name="Kronenberg Z."/>
            <person name="Press M.O."/>
            <person name="Eacker S.M."/>
            <person name="Wilson-Rankin E.E."/>
            <person name="Purcell J."/>
            <person name="Lester P.J."/>
            <person name="Dearden P.K."/>
        </authorList>
    </citation>
    <scope>NUCLEOTIDE SEQUENCE</scope>
    <source>
        <strain evidence="2">Marl-1</strain>
    </source>
</reference>
<evidence type="ECO:0000313" key="3">
    <source>
        <dbReference type="Proteomes" id="UP000614350"/>
    </source>
</evidence>
<sequence length="117" mass="13430">MVHESKKRLGTSSEMWSARAFTWMTDECVGEFKRTPITRPRCFASREPFEDVRQESKILLDGWHETQKSKFIGPIVNLDRIAERSPISVTPRPSSVYSNNEFHAAGREKKGCRGAEE</sequence>
<name>A0A834KAA7_VESVU</name>
<dbReference type="Proteomes" id="UP000614350">
    <property type="component" value="Unassembled WGS sequence"/>
</dbReference>
<feature type="region of interest" description="Disordered" evidence="1">
    <location>
        <begin position="90"/>
        <end position="117"/>
    </location>
</feature>
<evidence type="ECO:0000313" key="2">
    <source>
        <dbReference type="EMBL" id="KAF7402267.1"/>
    </source>
</evidence>
<dbReference type="AlphaFoldDB" id="A0A834KAA7"/>
<proteinExistence type="predicted"/>
<evidence type="ECO:0000256" key="1">
    <source>
        <dbReference type="SAM" id="MobiDB-lite"/>
    </source>
</evidence>
<accession>A0A834KAA7</accession>